<reference evidence="1 2" key="1">
    <citation type="submission" date="2015-10" db="EMBL/GenBank/DDBJ databases">
        <title>Genome analyses suggest a sexual origin of heterokaryosis in a supposedly ancient asexual fungus.</title>
        <authorList>
            <person name="Ropars J."/>
            <person name="Sedzielewska K."/>
            <person name="Noel J."/>
            <person name="Charron P."/>
            <person name="Farinelli L."/>
            <person name="Marton T."/>
            <person name="Kruger M."/>
            <person name="Pelin A."/>
            <person name="Brachmann A."/>
            <person name="Corradi N."/>
        </authorList>
    </citation>
    <scope>NUCLEOTIDE SEQUENCE [LARGE SCALE GENOMIC DNA]</scope>
    <source>
        <strain evidence="1 2">A4</strain>
    </source>
</reference>
<evidence type="ECO:0000313" key="1">
    <source>
        <dbReference type="EMBL" id="PKY60223.1"/>
    </source>
</evidence>
<sequence length="184" mass="21426">LFHIENGLEIASKKFKELEKIYLLEFIDNDKKLFIIGKGQKDEGLKVEDLEESKDQEINIDKEDKKVLKFIIWDLYNTDEHELVELYDFPITKTNIDDIYTRLAMTSGNILQIDDYGKVSSVLKKVENEINKKKLDKAAGPNIVLKNIFGKLNGKDDENHTLYYDKNINFKQICNDREPWLPGG</sequence>
<dbReference type="AlphaFoldDB" id="A0A2I1HN32"/>
<accession>A0A2I1HN32</accession>
<evidence type="ECO:0000313" key="2">
    <source>
        <dbReference type="Proteomes" id="UP000234323"/>
    </source>
</evidence>
<feature type="non-terminal residue" evidence="1">
    <location>
        <position position="1"/>
    </location>
</feature>
<feature type="non-terminal residue" evidence="1">
    <location>
        <position position="184"/>
    </location>
</feature>
<protein>
    <submittedName>
        <fullName evidence="1">Uncharacterized protein</fullName>
    </submittedName>
</protein>
<organism evidence="1 2">
    <name type="scientific">Rhizophagus irregularis</name>
    <dbReference type="NCBI Taxonomy" id="588596"/>
    <lineage>
        <taxon>Eukaryota</taxon>
        <taxon>Fungi</taxon>
        <taxon>Fungi incertae sedis</taxon>
        <taxon>Mucoromycota</taxon>
        <taxon>Glomeromycotina</taxon>
        <taxon>Glomeromycetes</taxon>
        <taxon>Glomerales</taxon>
        <taxon>Glomeraceae</taxon>
        <taxon>Rhizophagus</taxon>
    </lineage>
</organism>
<comment type="caution">
    <text evidence="1">The sequence shown here is derived from an EMBL/GenBank/DDBJ whole genome shotgun (WGS) entry which is preliminary data.</text>
</comment>
<dbReference type="Proteomes" id="UP000234323">
    <property type="component" value="Unassembled WGS sequence"/>
</dbReference>
<proteinExistence type="predicted"/>
<dbReference type="EMBL" id="LLXI01004074">
    <property type="protein sequence ID" value="PKY60223.1"/>
    <property type="molecule type" value="Genomic_DNA"/>
</dbReference>
<gene>
    <name evidence="1" type="ORF">RhiirA4_483690</name>
</gene>
<name>A0A2I1HN32_9GLOM</name>
<keyword evidence="2" id="KW-1185">Reference proteome</keyword>